<dbReference type="Gene3D" id="3.30.1120.10">
    <property type="match status" value="1"/>
</dbReference>
<dbReference type="AlphaFoldDB" id="A0A1Y1T638"/>
<protein>
    <submittedName>
        <fullName evidence="3">N-acetylgalactosamine 6-sulfatase (GALNS)</fullName>
    </submittedName>
</protein>
<proteinExistence type="inferred from homology"/>
<keyword evidence="4" id="KW-1185">Reference proteome</keyword>
<dbReference type="OrthoDB" id="9765065at2"/>
<comment type="similarity">
    <text evidence="1">Belongs to the sulfatase family.</text>
</comment>
<evidence type="ECO:0000313" key="3">
    <source>
        <dbReference type="EMBL" id="ORL46510.1"/>
    </source>
</evidence>
<organism evidence="3 4">
    <name type="scientific">Zunongwangia atlantica 22II14-10F7</name>
    <dbReference type="NCBI Taxonomy" id="1185767"/>
    <lineage>
        <taxon>Bacteria</taxon>
        <taxon>Pseudomonadati</taxon>
        <taxon>Bacteroidota</taxon>
        <taxon>Flavobacteriia</taxon>
        <taxon>Flavobacteriales</taxon>
        <taxon>Flavobacteriaceae</taxon>
        <taxon>Zunongwangia</taxon>
    </lineage>
</organism>
<dbReference type="Gene3D" id="3.40.720.10">
    <property type="entry name" value="Alkaline Phosphatase, subunit A"/>
    <property type="match status" value="1"/>
</dbReference>
<dbReference type="RefSeq" id="WP_084840712.1">
    <property type="nucleotide sequence ID" value="NZ_ARYN01000004.1"/>
</dbReference>
<dbReference type="InterPro" id="IPR017850">
    <property type="entry name" value="Alkaline_phosphatase_core_sf"/>
</dbReference>
<dbReference type="PROSITE" id="PS51257">
    <property type="entry name" value="PROKAR_LIPOPROTEIN"/>
    <property type="match status" value="1"/>
</dbReference>
<sequence length="492" mass="55450">MFRKSTISPLFFQNNVKYVFIIGIILVLFQSFTACKSKNSSKTSEITKKPNIILVFIDDMGWQDLSSFGNVEAKTPNIDQMASEGISFEQFYVNAPICSPSRVAISTGTYPQRWNITSFLSDRQHNARRGVANWLDPEAPMLARDLKENGYATGHFGKWHMGGQRDVEEAPKITNYGFDKSLTNFEGIGPKLLPLTKDAQGNVGRIWADAERLGGDVTWMQRSEITTGFINAAIQFIDSTKNSDAPFYVNIWPDDVHSPFWPPFEDYNLTKEDGKRALYLAVLEEMDKQFGKLFNYIKNDKELSENTLIVFCSDNGPEPGAGNSGELRGFKGHLYEGGIRSSLIVWGPNFIAENAKGSRNTQNYFSAIDLKPSLLKFSGINTEESEISDGENMLKTMLGKTNSSKQEPIFWGRPPDRKTYPDFDKSLPDLAMRDGDFKLVCDFDGSRAELYNLIKDPAETTNIANNHPEKVAEMTRAVTNWYKEMPKLEQAE</sequence>
<comment type="caution">
    <text evidence="3">The sequence shown here is derived from an EMBL/GenBank/DDBJ whole genome shotgun (WGS) entry which is preliminary data.</text>
</comment>
<gene>
    <name evidence="3" type="ORF">IIF7_05682</name>
</gene>
<reference evidence="3 4" key="1">
    <citation type="submission" date="2013-04" db="EMBL/GenBank/DDBJ databases">
        <title>Zunongwangia sp. 22II14-10F7 Genome Sequencing.</title>
        <authorList>
            <person name="Lai Q."/>
            <person name="Shao Z."/>
        </authorList>
    </citation>
    <scope>NUCLEOTIDE SEQUENCE [LARGE SCALE GENOMIC DNA]</scope>
    <source>
        <strain evidence="3 4">22II14-10F7</strain>
    </source>
</reference>
<name>A0A1Y1T638_9FLAO</name>
<dbReference type="PANTHER" id="PTHR42693">
    <property type="entry name" value="ARYLSULFATASE FAMILY MEMBER"/>
    <property type="match status" value="1"/>
</dbReference>
<evidence type="ECO:0000256" key="1">
    <source>
        <dbReference type="ARBA" id="ARBA00008779"/>
    </source>
</evidence>
<dbReference type="PANTHER" id="PTHR42693:SF33">
    <property type="entry name" value="ARYLSULFATASE"/>
    <property type="match status" value="1"/>
</dbReference>
<dbReference type="Pfam" id="PF00884">
    <property type="entry name" value="Sulfatase"/>
    <property type="match status" value="1"/>
</dbReference>
<dbReference type="InterPro" id="IPR050738">
    <property type="entry name" value="Sulfatase"/>
</dbReference>
<accession>A0A1Y1T638</accession>
<dbReference type="InterPro" id="IPR000917">
    <property type="entry name" value="Sulfatase_N"/>
</dbReference>
<dbReference type="SUPFAM" id="SSF53649">
    <property type="entry name" value="Alkaline phosphatase-like"/>
    <property type="match status" value="1"/>
</dbReference>
<feature type="domain" description="Sulfatase N-terminal" evidence="2">
    <location>
        <begin position="50"/>
        <end position="379"/>
    </location>
</feature>
<evidence type="ECO:0000313" key="4">
    <source>
        <dbReference type="Proteomes" id="UP000192746"/>
    </source>
</evidence>
<evidence type="ECO:0000259" key="2">
    <source>
        <dbReference type="Pfam" id="PF00884"/>
    </source>
</evidence>
<dbReference type="EMBL" id="ARYN01000004">
    <property type="protein sequence ID" value="ORL46510.1"/>
    <property type="molecule type" value="Genomic_DNA"/>
</dbReference>
<dbReference type="STRING" id="1185767.IIF7_05682"/>
<dbReference type="Proteomes" id="UP000192746">
    <property type="component" value="Unassembled WGS sequence"/>
</dbReference>
<dbReference type="GO" id="GO:0004065">
    <property type="term" value="F:arylsulfatase activity"/>
    <property type="evidence" value="ECO:0007669"/>
    <property type="project" value="TreeGrafter"/>
</dbReference>